<sequence>MCGDCLQVHRKQKMTRSHSVVTITELPSNPENVMKCSEGFTCSDHHGEEIKYHCKEHSVTCCGTCYFDYHKTCTSVTDLRDELPSLLKEVSPGHILDELIQVEHHLKTFSEKNESNIYNLKSLMQYTSSSEKSEEKSMQYWMTLKKR</sequence>
<proteinExistence type="predicted"/>
<dbReference type="Proteomes" id="UP001634394">
    <property type="component" value="Unassembled WGS sequence"/>
</dbReference>
<reference evidence="1 2" key="1">
    <citation type="submission" date="2024-11" db="EMBL/GenBank/DDBJ databases">
        <title>Chromosome-level genome assembly of the freshwater bivalve Anodonta woodiana.</title>
        <authorList>
            <person name="Chen X."/>
        </authorList>
    </citation>
    <scope>NUCLEOTIDE SEQUENCE [LARGE SCALE GENOMIC DNA]</scope>
    <source>
        <strain evidence="1">MN2024</strain>
        <tissue evidence="1">Gills</tissue>
    </source>
</reference>
<keyword evidence="2" id="KW-1185">Reference proteome</keyword>
<evidence type="ECO:0000313" key="2">
    <source>
        <dbReference type="Proteomes" id="UP001634394"/>
    </source>
</evidence>
<gene>
    <name evidence="1" type="ORF">ACJMK2_000960</name>
</gene>
<accession>A0ABD3XU82</accession>
<dbReference type="Gene3D" id="3.30.160.60">
    <property type="entry name" value="Classic Zinc Finger"/>
    <property type="match status" value="1"/>
</dbReference>
<evidence type="ECO:0000313" key="1">
    <source>
        <dbReference type="EMBL" id="KAL3888595.1"/>
    </source>
</evidence>
<organism evidence="1 2">
    <name type="scientific">Sinanodonta woodiana</name>
    <name type="common">Chinese pond mussel</name>
    <name type="synonym">Anodonta woodiana</name>
    <dbReference type="NCBI Taxonomy" id="1069815"/>
    <lineage>
        <taxon>Eukaryota</taxon>
        <taxon>Metazoa</taxon>
        <taxon>Spiralia</taxon>
        <taxon>Lophotrochozoa</taxon>
        <taxon>Mollusca</taxon>
        <taxon>Bivalvia</taxon>
        <taxon>Autobranchia</taxon>
        <taxon>Heteroconchia</taxon>
        <taxon>Palaeoheterodonta</taxon>
        <taxon>Unionida</taxon>
        <taxon>Unionoidea</taxon>
        <taxon>Unionidae</taxon>
        <taxon>Unioninae</taxon>
        <taxon>Sinanodonta</taxon>
    </lineage>
</organism>
<dbReference type="PANTHER" id="PTHR25462">
    <property type="entry name" value="BONUS, ISOFORM C-RELATED"/>
    <property type="match status" value="1"/>
</dbReference>
<dbReference type="PANTHER" id="PTHR25462:SF296">
    <property type="entry name" value="MEIOTIC P26, ISOFORM F"/>
    <property type="match status" value="1"/>
</dbReference>
<protein>
    <submittedName>
        <fullName evidence="1">Uncharacterized protein</fullName>
    </submittedName>
</protein>
<name>A0ABD3XU82_SINWO</name>
<comment type="caution">
    <text evidence="1">The sequence shown here is derived from an EMBL/GenBank/DDBJ whole genome shotgun (WGS) entry which is preliminary data.</text>
</comment>
<dbReference type="InterPro" id="IPR047153">
    <property type="entry name" value="TRIM45/56/19-like"/>
</dbReference>
<dbReference type="AlphaFoldDB" id="A0ABD3XU82"/>
<dbReference type="EMBL" id="JBJQND010000001">
    <property type="protein sequence ID" value="KAL3888595.1"/>
    <property type="molecule type" value="Genomic_DNA"/>
</dbReference>